<keyword evidence="5 9" id="KW-0560">Oxidoreductase</keyword>
<feature type="domain" description="UDP-glucose/GDP-mannose dehydrogenase C-terminal" evidence="13">
    <location>
        <begin position="317"/>
        <end position="423"/>
    </location>
</feature>
<dbReference type="NCBIfam" id="TIGR03026">
    <property type="entry name" value="NDP-sugDHase"/>
    <property type="match status" value="1"/>
</dbReference>
<evidence type="ECO:0000256" key="6">
    <source>
        <dbReference type="ARBA" id="ARBA00023027"/>
    </source>
</evidence>
<dbReference type="SUPFAM" id="SSF51735">
    <property type="entry name" value="NAD(P)-binding Rossmann-fold domains"/>
    <property type="match status" value="1"/>
</dbReference>
<name>A0A5D3YN29_9BACT</name>
<keyword evidence="15" id="KW-1185">Reference proteome</keyword>
<evidence type="ECO:0000313" key="15">
    <source>
        <dbReference type="Proteomes" id="UP000324595"/>
    </source>
</evidence>
<sequence length="450" mass="49201">MDIAVIGTGYVGLVSGTCFADSGNDVTCVDIDEDKVAQLRDGQIPIYEPGLEPIFARSIREGRLRFTTEIQQAVGEADIVFLCLPTPPGGDGQADLSAVMSVAGQIGPLLEGYTVVVNKSTVPVGTGDRLEEAIAEKASSDRFAVVSNPEFLREGAAVEDFMKPERVVVGTDSDRAAETMTTLYEPFVRSGNPIITMDRRSAELTKYAANAMLATKITFMNEIANICERVGGNVDNIRRGIGTDSRIGKRFLFAGIGYGGSCFPKDVQAIHHTAGEHGYDFKIVDAVMSVNNSQKTSIVRKMERYYGTDDFSGKTFGMWGLSFKPETDDIREAPALYIAEELVGRGAKLLAYDPEAIGTFKEATSQVVLDNTTFVHNQQEALDDIDALVICTEWNEFRRPTVDRFQDHMKQPVIFDGRNLYNLERAAKAGITYISVGRPAVGVDEELIEK</sequence>
<dbReference type="GO" id="GO:0000271">
    <property type="term" value="P:polysaccharide biosynthetic process"/>
    <property type="evidence" value="ECO:0007669"/>
    <property type="project" value="InterPro"/>
</dbReference>
<dbReference type="SMART" id="SM00984">
    <property type="entry name" value="UDPG_MGDP_dh_C"/>
    <property type="match status" value="1"/>
</dbReference>
<evidence type="ECO:0000256" key="3">
    <source>
        <dbReference type="ARBA" id="ARBA00012954"/>
    </source>
</evidence>
<gene>
    <name evidence="14" type="ORF">LX73_0493</name>
</gene>
<dbReference type="Gene3D" id="1.20.5.100">
    <property type="entry name" value="Cytochrome c1, transmembrane anchor, C-terminal"/>
    <property type="match status" value="1"/>
</dbReference>
<dbReference type="InterPro" id="IPR017476">
    <property type="entry name" value="UDP-Glc/GDP-Man"/>
</dbReference>
<dbReference type="PIRSF" id="PIRSF500134">
    <property type="entry name" value="UDPglc_DH_bac"/>
    <property type="match status" value="1"/>
</dbReference>
<dbReference type="UniPathway" id="UPA00038">
    <property type="reaction ID" value="UER00491"/>
</dbReference>
<evidence type="ECO:0000256" key="7">
    <source>
        <dbReference type="ARBA" id="ARBA00047473"/>
    </source>
</evidence>
<dbReference type="AlphaFoldDB" id="A0A5D3YN29"/>
<organism evidence="14 15">
    <name type="scientific">Fodinibius salinus</name>
    <dbReference type="NCBI Taxonomy" id="860790"/>
    <lineage>
        <taxon>Bacteria</taxon>
        <taxon>Pseudomonadati</taxon>
        <taxon>Balneolota</taxon>
        <taxon>Balneolia</taxon>
        <taxon>Balneolales</taxon>
        <taxon>Balneolaceae</taxon>
        <taxon>Fodinibius</taxon>
    </lineage>
</organism>
<dbReference type="InterPro" id="IPR036220">
    <property type="entry name" value="UDP-Glc/GDP-Man_DH_C_sf"/>
</dbReference>
<feature type="binding site" evidence="11">
    <location>
        <position position="259"/>
    </location>
    <ligand>
        <name>substrate</name>
    </ligand>
</feature>
<dbReference type="GO" id="GO:0006065">
    <property type="term" value="P:UDP-glucuronate biosynthetic process"/>
    <property type="evidence" value="ECO:0007669"/>
    <property type="project" value="UniProtKB-UniPathway"/>
</dbReference>
<dbReference type="InterPro" id="IPR028357">
    <property type="entry name" value="UDPglc_DH_bac"/>
</dbReference>
<evidence type="ECO:0000256" key="10">
    <source>
        <dbReference type="PIRSR" id="PIRSR500134-1"/>
    </source>
</evidence>
<feature type="binding site" evidence="12">
    <location>
        <position position="265"/>
    </location>
    <ligand>
        <name>NAD(+)</name>
        <dbReference type="ChEBI" id="CHEBI:57540"/>
    </ligand>
</feature>
<feature type="binding site" evidence="12">
    <location>
        <position position="121"/>
    </location>
    <ligand>
        <name>NAD(+)</name>
        <dbReference type="ChEBI" id="CHEBI:57540"/>
    </ligand>
</feature>
<dbReference type="EMBL" id="VNHY01000001">
    <property type="protein sequence ID" value="TYP95197.1"/>
    <property type="molecule type" value="Genomic_DNA"/>
</dbReference>
<dbReference type="Pfam" id="PF03721">
    <property type="entry name" value="UDPG_MGDP_dh_N"/>
    <property type="match status" value="1"/>
</dbReference>
<feature type="binding site" evidence="12">
    <location>
        <position position="35"/>
    </location>
    <ligand>
        <name>NAD(+)</name>
        <dbReference type="ChEBI" id="CHEBI:57540"/>
    </ligand>
</feature>
<dbReference type="GO" id="GO:0051287">
    <property type="term" value="F:NAD binding"/>
    <property type="evidence" value="ECO:0007669"/>
    <property type="project" value="InterPro"/>
</dbReference>
<comment type="pathway">
    <text evidence="1">Nucleotide-sugar biosynthesis; UDP-alpha-D-glucuronate biosynthesis; UDP-alpha-D-glucuronate from UDP-alpha-D-glucose: step 1/1.</text>
</comment>
<dbReference type="RefSeq" id="WP_148897874.1">
    <property type="nucleotide sequence ID" value="NZ_VNHY01000001.1"/>
</dbReference>
<feature type="binding site" evidence="12">
    <location>
        <position position="331"/>
    </location>
    <ligand>
        <name>NAD(+)</name>
        <dbReference type="ChEBI" id="CHEBI:57540"/>
    </ligand>
</feature>
<dbReference type="PANTHER" id="PTHR43750">
    <property type="entry name" value="UDP-GLUCOSE 6-DEHYDROGENASE TUAD"/>
    <property type="match status" value="1"/>
</dbReference>
<comment type="function">
    <text evidence="8">Catalyzes the conversion of UDP-glucose into UDP-glucuronate, one of the precursors of teichuronic acid.</text>
</comment>
<dbReference type="InterPro" id="IPR001732">
    <property type="entry name" value="UDP-Glc/GDP-Man_DH_N"/>
</dbReference>
<dbReference type="GO" id="GO:0003979">
    <property type="term" value="F:UDP-glucose 6-dehydrogenase activity"/>
    <property type="evidence" value="ECO:0007669"/>
    <property type="project" value="UniProtKB-EC"/>
</dbReference>
<keyword evidence="6 9" id="KW-0520">NAD</keyword>
<feature type="binding site" evidence="12">
    <location>
        <position position="30"/>
    </location>
    <ligand>
        <name>NAD(+)</name>
        <dbReference type="ChEBI" id="CHEBI:57540"/>
    </ligand>
</feature>
<feature type="active site" description="Nucleophile" evidence="10">
    <location>
        <position position="262"/>
    </location>
</feature>
<protein>
    <recommendedName>
        <fullName evidence="4 9">UDP-glucose 6-dehydrogenase</fullName>
        <ecNumber evidence="3 9">1.1.1.22</ecNumber>
    </recommendedName>
</protein>
<dbReference type="Proteomes" id="UP000324595">
    <property type="component" value="Unassembled WGS sequence"/>
</dbReference>
<dbReference type="Pfam" id="PF00984">
    <property type="entry name" value="UDPG_MGDP_dh"/>
    <property type="match status" value="1"/>
</dbReference>
<accession>A0A5D3YN29</accession>
<proteinExistence type="inferred from homology"/>
<evidence type="ECO:0000259" key="13">
    <source>
        <dbReference type="SMART" id="SM00984"/>
    </source>
</evidence>
<evidence type="ECO:0000256" key="4">
    <source>
        <dbReference type="ARBA" id="ARBA00015132"/>
    </source>
</evidence>
<evidence type="ECO:0000256" key="8">
    <source>
        <dbReference type="ARBA" id="ARBA00053241"/>
    </source>
</evidence>
<dbReference type="PANTHER" id="PTHR43750:SF3">
    <property type="entry name" value="UDP-GLUCOSE 6-DEHYDROGENASE TUAD"/>
    <property type="match status" value="1"/>
</dbReference>
<feature type="binding site" evidence="12">
    <location>
        <position position="154"/>
    </location>
    <ligand>
        <name>NAD(+)</name>
        <dbReference type="ChEBI" id="CHEBI:57540"/>
    </ligand>
</feature>
<evidence type="ECO:0000313" key="14">
    <source>
        <dbReference type="EMBL" id="TYP95197.1"/>
    </source>
</evidence>
<evidence type="ECO:0000256" key="5">
    <source>
        <dbReference type="ARBA" id="ARBA00023002"/>
    </source>
</evidence>
<dbReference type="InterPro" id="IPR014026">
    <property type="entry name" value="UDP-Glc/GDP-Man_DH_dimer"/>
</dbReference>
<evidence type="ECO:0000256" key="1">
    <source>
        <dbReference type="ARBA" id="ARBA00004701"/>
    </source>
</evidence>
<feature type="binding site" evidence="11">
    <location>
        <begin position="251"/>
        <end position="255"/>
    </location>
    <ligand>
        <name>substrate</name>
    </ligand>
</feature>
<dbReference type="Gene3D" id="3.40.50.720">
    <property type="entry name" value="NAD(P)-binding Rossmann-like Domain"/>
    <property type="match status" value="2"/>
</dbReference>
<comment type="catalytic activity">
    <reaction evidence="7 9">
        <text>UDP-alpha-D-glucose + 2 NAD(+) + H2O = UDP-alpha-D-glucuronate + 2 NADH + 3 H(+)</text>
        <dbReference type="Rhea" id="RHEA:23596"/>
        <dbReference type="ChEBI" id="CHEBI:15377"/>
        <dbReference type="ChEBI" id="CHEBI:15378"/>
        <dbReference type="ChEBI" id="CHEBI:57540"/>
        <dbReference type="ChEBI" id="CHEBI:57945"/>
        <dbReference type="ChEBI" id="CHEBI:58052"/>
        <dbReference type="ChEBI" id="CHEBI:58885"/>
        <dbReference type="EC" id="1.1.1.22"/>
    </reaction>
</comment>
<evidence type="ECO:0000256" key="12">
    <source>
        <dbReference type="PIRSR" id="PIRSR500134-3"/>
    </source>
</evidence>
<reference evidence="14 15" key="1">
    <citation type="submission" date="2019-07" db="EMBL/GenBank/DDBJ databases">
        <title>Genomic Encyclopedia of Archaeal and Bacterial Type Strains, Phase II (KMG-II): from individual species to whole genera.</title>
        <authorList>
            <person name="Goeker M."/>
        </authorList>
    </citation>
    <scope>NUCLEOTIDE SEQUENCE [LARGE SCALE GENOMIC DNA]</scope>
    <source>
        <strain evidence="14 15">DSM 21935</strain>
    </source>
</reference>
<evidence type="ECO:0000256" key="9">
    <source>
        <dbReference type="PIRNR" id="PIRNR000124"/>
    </source>
</evidence>
<dbReference type="OrthoDB" id="9803238at2"/>
<dbReference type="SUPFAM" id="SSF48179">
    <property type="entry name" value="6-phosphogluconate dehydrogenase C-terminal domain-like"/>
    <property type="match status" value="1"/>
</dbReference>
<feature type="binding site" evidence="12">
    <location>
        <position position="86"/>
    </location>
    <ligand>
        <name>NAD(+)</name>
        <dbReference type="ChEBI" id="CHEBI:57540"/>
    </ligand>
</feature>
<dbReference type="InterPro" id="IPR036291">
    <property type="entry name" value="NAD(P)-bd_dom_sf"/>
</dbReference>
<comment type="similarity">
    <text evidence="2 9">Belongs to the UDP-glucose/GDP-mannose dehydrogenase family.</text>
</comment>
<dbReference type="PIRSF" id="PIRSF000124">
    <property type="entry name" value="UDPglc_GDPman_dh"/>
    <property type="match status" value="1"/>
</dbReference>
<dbReference type="EC" id="1.1.1.22" evidence="3 9"/>
<dbReference type="SUPFAM" id="SSF52413">
    <property type="entry name" value="UDP-glucose/GDP-mannose dehydrogenase C-terminal domain"/>
    <property type="match status" value="1"/>
</dbReference>
<dbReference type="FunFam" id="1.20.5.100:FF:000001">
    <property type="entry name" value="UDP-glucose 6-dehydrogenase"/>
    <property type="match status" value="1"/>
</dbReference>
<feature type="binding site" evidence="11">
    <location>
        <begin position="151"/>
        <end position="154"/>
    </location>
    <ligand>
        <name>substrate</name>
    </ligand>
</feature>
<feature type="binding site" evidence="11">
    <location>
        <position position="324"/>
    </location>
    <ligand>
        <name>substrate</name>
    </ligand>
</feature>
<dbReference type="Pfam" id="PF03720">
    <property type="entry name" value="UDPG_MGDP_dh_C"/>
    <property type="match status" value="1"/>
</dbReference>
<dbReference type="InterPro" id="IPR014027">
    <property type="entry name" value="UDP-Glc/GDP-Man_DH_C"/>
</dbReference>
<evidence type="ECO:0000256" key="2">
    <source>
        <dbReference type="ARBA" id="ARBA00006601"/>
    </source>
</evidence>
<dbReference type="InterPro" id="IPR008927">
    <property type="entry name" value="6-PGluconate_DH-like_C_sf"/>
</dbReference>
<evidence type="ECO:0000256" key="11">
    <source>
        <dbReference type="PIRSR" id="PIRSR500134-2"/>
    </source>
</evidence>
<feature type="binding site" evidence="11">
    <location>
        <position position="206"/>
    </location>
    <ligand>
        <name>substrate</name>
    </ligand>
</feature>
<comment type="caution">
    <text evidence="14">The sequence shown here is derived from an EMBL/GenBank/DDBJ whole genome shotgun (WGS) entry which is preliminary data.</text>
</comment>